<accession>A0ABW1YLM6</accession>
<gene>
    <name evidence="17" type="ORF">ACFQBM_08925</name>
</gene>
<evidence type="ECO:0000256" key="6">
    <source>
        <dbReference type="ARBA" id="ARBA00022729"/>
    </source>
</evidence>
<evidence type="ECO:0000256" key="13">
    <source>
        <dbReference type="PROSITE-ProRule" id="PRU10144"/>
    </source>
</evidence>
<evidence type="ECO:0000256" key="7">
    <source>
        <dbReference type="ARBA" id="ARBA00023004"/>
    </source>
</evidence>
<comment type="similarity">
    <text evidence="12 14">Belongs to the TonB-dependent receptor family.</text>
</comment>
<keyword evidence="10 12" id="KW-0472">Membrane</keyword>
<evidence type="ECO:0000256" key="9">
    <source>
        <dbReference type="ARBA" id="ARBA00023077"/>
    </source>
</evidence>
<keyword evidence="4" id="KW-0410">Iron transport</keyword>
<dbReference type="PROSITE" id="PS52016">
    <property type="entry name" value="TONB_DEPENDENT_REC_3"/>
    <property type="match status" value="1"/>
</dbReference>
<evidence type="ECO:0000256" key="10">
    <source>
        <dbReference type="ARBA" id="ARBA00023136"/>
    </source>
</evidence>
<sequence>MKCINIESELSLRPLARAILHSIGLITITSPSVVFAQSDGPALEEVTVTAQKRTESMQDVPVAVSAITGDDLANTGFRDVSDIAAQVPSLIVTTNISPINASFRTRRIGNEGNIPTFEPDTALIIDGAFRSRSGLGLGDLVGVNSVEVLKGPQSTLYGKNAGAGVVSITTAAPHDQFEAMAEVNLGTEGYRQLRGDVNSPLTESLSGRISFTDTQRDPLIDNLVAGAGDSLDGRALRGQLLYDFSDDFSARLIVGAAQRNMRPMMADVHFSQMQLAIIGQAGHTVTNNDPSDRIIESDDHSDFEQDSVDGVLTLEYRGEGYTLTSISGFEDYSADLRFGGAEEMPLHLVEFNDLQAGRSLSQELRLASDSDGDWDWMLGAFYYTNELTRGDEQRAEFVLEEDIGAYGGVIGNALLGVPAPVFGIEGDRGDFLAEQDSSALGLFSQVGTQLSEDLKLDVGLRYSREEKSGSIVQGNQIAAPACGFNLVCSLTPEGLDFDESDTWSAVTGNVNLSYFLSDDTMVYALYSRGFKAGGYSLQYGQSSLESRPFDQEDITNLEAGWKTEFWSRRARVNAALFHTEYKDFQNASFVSLGFTVNNAEKVVVDGVEIDSEWLLSEKLTANASLAYIEAVYDRYSGGQCYHGRTPDNALGQCDLSGEVLPFAPKLTGNVALQWEQPLFSGDLYARLDYRYTGAANYSSELDPRHQQDAYAVGNFRLGWRDASYDISAWVQNLADESYYTQKLPANVSSNVDKIVSPQEGSYQAFTGTPRTAGVTFRMNF</sequence>
<feature type="domain" description="TonB-dependent receptor plug" evidence="16">
    <location>
        <begin position="57"/>
        <end position="165"/>
    </location>
</feature>
<dbReference type="InterPro" id="IPR012910">
    <property type="entry name" value="Plug_dom"/>
</dbReference>
<dbReference type="PANTHER" id="PTHR32552:SF81">
    <property type="entry name" value="TONB-DEPENDENT OUTER MEMBRANE RECEPTOR"/>
    <property type="match status" value="1"/>
</dbReference>
<keyword evidence="7" id="KW-0408">Iron</keyword>
<keyword evidence="5 12" id="KW-0812">Transmembrane</keyword>
<dbReference type="InterPro" id="IPR000531">
    <property type="entry name" value="Beta-barrel_TonB"/>
</dbReference>
<evidence type="ECO:0000256" key="3">
    <source>
        <dbReference type="ARBA" id="ARBA00022452"/>
    </source>
</evidence>
<dbReference type="Gene3D" id="2.40.170.20">
    <property type="entry name" value="TonB-dependent receptor, beta-barrel domain"/>
    <property type="match status" value="1"/>
</dbReference>
<evidence type="ECO:0000313" key="17">
    <source>
        <dbReference type="EMBL" id="MFC6633401.1"/>
    </source>
</evidence>
<feature type="domain" description="TonB-dependent receptor-like beta-barrel" evidence="15">
    <location>
        <begin position="286"/>
        <end position="733"/>
    </location>
</feature>
<protein>
    <submittedName>
        <fullName evidence="17">TonB-dependent receptor</fullName>
    </submittedName>
</protein>
<evidence type="ECO:0000256" key="11">
    <source>
        <dbReference type="ARBA" id="ARBA00023237"/>
    </source>
</evidence>
<dbReference type="RefSeq" id="WP_193189122.1">
    <property type="nucleotide sequence ID" value="NZ_JACZFR010000001.1"/>
</dbReference>
<keyword evidence="6" id="KW-0732">Signal</keyword>
<keyword evidence="18" id="KW-1185">Reference proteome</keyword>
<proteinExistence type="inferred from homology"/>
<evidence type="ECO:0000256" key="4">
    <source>
        <dbReference type="ARBA" id="ARBA00022496"/>
    </source>
</evidence>
<dbReference type="PANTHER" id="PTHR32552">
    <property type="entry name" value="FERRICHROME IRON RECEPTOR-RELATED"/>
    <property type="match status" value="1"/>
</dbReference>
<name>A0ABW1YLM6_9GAMM</name>
<keyword evidence="17" id="KW-0675">Receptor</keyword>
<keyword evidence="8" id="KW-0406">Ion transport</keyword>
<dbReference type="InterPro" id="IPR036942">
    <property type="entry name" value="Beta-barrel_TonB_sf"/>
</dbReference>
<evidence type="ECO:0000259" key="15">
    <source>
        <dbReference type="Pfam" id="PF00593"/>
    </source>
</evidence>
<dbReference type="InterPro" id="IPR039426">
    <property type="entry name" value="TonB-dep_rcpt-like"/>
</dbReference>
<evidence type="ECO:0000259" key="16">
    <source>
        <dbReference type="Pfam" id="PF07715"/>
    </source>
</evidence>
<dbReference type="Proteomes" id="UP001596425">
    <property type="component" value="Unassembled WGS sequence"/>
</dbReference>
<keyword evidence="11 12" id="KW-0998">Cell outer membrane</keyword>
<evidence type="ECO:0000256" key="5">
    <source>
        <dbReference type="ARBA" id="ARBA00022692"/>
    </source>
</evidence>
<dbReference type="EMBL" id="JBHSVR010000001">
    <property type="protein sequence ID" value="MFC6633401.1"/>
    <property type="molecule type" value="Genomic_DNA"/>
</dbReference>
<comment type="caution">
    <text evidence="17">The sequence shown here is derived from an EMBL/GenBank/DDBJ whole genome shotgun (WGS) entry which is preliminary data.</text>
</comment>
<organism evidence="17 18">
    <name type="scientific">Microbulbifer taiwanensis</name>
    <dbReference type="NCBI Taxonomy" id="986746"/>
    <lineage>
        <taxon>Bacteria</taxon>
        <taxon>Pseudomonadati</taxon>
        <taxon>Pseudomonadota</taxon>
        <taxon>Gammaproteobacteria</taxon>
        <taxon>Cellvibrionales</taxon>
        <taxon>Microbulbiferaceae</taxon>
        <taxon>Microbulbifer</taxon>
    </lineage>
</organism>
<feature type="short sequence motif" description="TonB C-terminal box" evidence="13">
    <location>
        <begin position="763"/>
        <end position="780"/>
    </location>
</feature>
<reference evidence="18" key="1">
    <citation type="journal article" date="2019" name="Int. J. Syst. Evol. Microbiol.">
        <title>The Global Catalogue of Microorganisms (GCM) 10K type strain sequencing project: providing services to taxonomists for standard genome sequencing and annotation.</title>
        <authorList>
            <consortium name="The Broad Institute Genomics Platform"/>
            <consortium name="The Broad Institute Genome Sequencing Center for Infectious Disease"/>
            <person name="Wu L."/>
            <person name="Ma J."/>
        </authorList>
    </citation>
    <scope>NUCLEOTIDE SEQUENCE [LARGE SCALE GENOMIC DNA]</scope>
    <source>
        <strain evidence="18">CGMCC 1.13718</strain>
    </source>
</reference>
<evidence type="ECO:0000256" key="2">
    <source>
        <dbReference type="ARBA" id="ARBA00022448"/>
    </source>
</evidence>
<evidence type="ECO:0000256" key="14">
    <source>
        <dbReference type="RuleBase" id="RU003357"/>
    </source>
</evidence>
<keyword evidence="9 14" id="KW-0798">TonB box</keyword>
<evidence type="ECO:0000313" key="18">
    <source>
        <dbReference type="Proteomes" id="UP001596425"/>
    </source>
</evidence>
<keyword evidence="3 12" id="KW-1134">Transmembrane beta strand</keyword>
<evidence type="ECO:0000256" key="8">
    <source>
        <dbReference type="ARBA" id="ARBA00023065"/>
    </source>
</evidence>
<evidence type="ECO:0000256" key="12">
    <source>
        <dbReference type="PROSITE-ProRule" id="PRU01360"/>
    </source>
</evidence>
<dbReference type="PROSITE" id="PS01156">
    <property type="entry name" value="TONB_DEPENDENT_REC_2"/>
    <property type="match status" value="1"/>
</dbReference>
<evidence type="ECO:0000256" key="1">
    <source>
        <dbReference type="ARBA" id="ARBA00004571"/>
    </source>
</evidence>
<dbReference type="Pfam" id="PF00593">
    <property type="entry name" value="TonB_dep_Rec_b-barrel"/>
    <property type="match status" value="1"/>
</dbReference>
<dbReference type="SUPFAM" id="SSF56935">
    <property type="entry name" value="Porins"/>
    <property type="match status" value="1"/>
</dbReference>
<dbReference type="Pfam" id="PF07715">
    <property type="entry name" value="Plug"/>
    <property type="match status" value="1"/>
</dbReference>
<keyword evidence="2 12" id="KW-0813">Transport</keyword>
<comment type="subcellular location">
    <subcellularLocation>
        <location evidence="1 12">Cell outer membrane</location>
        <topology evidence="1 12">Multi-pass membrane protein</topology>
    </subcellularLocation>
</comment>
<dbReference type="InterPro" id="IPR010917">
    <property type="entry name" value="TonB_rcpt_CS"/>
</dbReference>